<reference evidence="2" key="1">
    <citation type="submission" date="2020-02" db="EMBL/GenBank/DDBJ databases">
        <authorList>
            <person name="Meier V. D."/>
        </authorList>
    </citation>
    <scope>NUCLEOTIDE SEQUENCE</scope>
    <source>
        <strain evidence="2">AVDCRST_MAG77</strain>
    </source>
</reference>
<keyword evidence="1" id="KW-0472">Membrane</keyword>
<accession>A0A6J4IWA3</accession>
<keyword evidence="1" id="KW-0812">Transmembrane</keyword>
<feature type="transmembrane region" description="Helical" evidence="1">
    <location>
        <begin position="62"/>
        <end position="84"/>
    </location>
</feature>
<dbReference type="EMBL" id="CADCTC010000160">
    <property type="protein sequence ID" value="CAA9263377.1"/>
    <property type="molecule type" value="Genomic_DNA"/>
</dbReference>
<proteinExistence type="predicted"/>
<evidence type="ECO:0000313" key="2">
    <source>
        <dbReference type="EMBL" id="CAA9263377.1"/>
    </source>
</evidence>
<gene>
    <name evidence="2" type="ORF">AVDCRST_MAG77-2713</name>
</gene>
<feature type="transmembrane region" description="Helical" evidence="1">
    <location>
        <begin position="196"/>
        <end position="217"/>
    </location>
</feature>
<feature type="transmembrane region" description="Helical" evidence="1">
    <location>
        <begin position="141"/>
        <end position="160"/>
    </location>
</feature>
<feature type="transmembrane region" description="Helical" evidence="1">
    <location>
        <begin position="21"/>
        <end position="42"/>
    </location>
</feature>
<keyword evidence="1" id="KW-1133">Transmembrane helix</keyword>
<evidence type="ECO:0000256" key="1">
    <source>
        <dbReference type="SAM" id="Phobius"/>
    </source>
</evidence>
<protein>
    <recommendedName>
        <fullName evidence="3">DUF4386 family protein</fullName>
    </recommendedName>
</protein>
<sequence length="228" mass="23187">MNTPIVARTSPSPASLRTARLGGICLALGGIAFFAGGVTHPGDSGGGTKVEQLYQALIQPTWYPSHALLLASFGLFAAAILLLRKRGNLGPGMARVVNVVSVVAVVATLGMAVHLLAALGAESIADGQPSLISEVQKWNETILNTLWGLGIIALAAVGGLTRTLGNRITMPLGVVGGVAWCLAAATIAFIDLFDALFPVAGTLIPIWAVAAGVMWAVRAGSFPGQAAG</sequence>
<name>A0A6J4IWA3_9CHLR</name>
<organism evidence="2">
    <name type="scientific">uncultured Chloroflexota bacterium</name>
    <dbReference type="NCBI Taxonomy" id="166587"/>
    <lineage>
        <taxon>Bacteria</taxon>
        <taxon>Bacillati</taxon>
        <taxon>Chloroflexota</taxon>
        <taxon>environmental samples</taxon>
    </lineage>
</organism>
<evidence type="ECO:0008006" key="3">
    <source>
        <dbReference type="Google" id="ProtNLM"/>
    </source>
</evidence>
<dbReference type="AlphaFoldDB" id="A0A6J4IWA3"/>
<feature type="transmembrane region" description="Helical" evidence="1">
    <location>
        <begin position="96"/>
        <end position="121"/>
    </location>
</feature>
<feature type="transmembrane region" description="Helical" evidence="1">
    <location>
        <begin position="172"/>
        <end position="190"/>
    </location>
</feature>